<sequence>MSWYSRCSWCGGPFYGENCQRCTNVSFRDEFVHNTDPISNDETLDLSYPPSQPQTSLFDQLHCFGSKTPLEEGERCQRCSCKWCGYGLREGFFFFCPSKDRNSSIDVPNLNSFNDPTNVFTHPPQLQYETYSCELCGNDSHYGYDCPPQLPLVYEQEPCYNQNFEGPHESSQCQLMNLNYFEPNPRYNSNYSGFDQPVQYSINHQKDFNQQRISDVHDRWDKIEESHNELLNMMQSFCEMIKDYRIERIDIRFRRECEIKIDSKRLILVLIYDDDYYEESTIPLNEIVSQIPPSNAITPVSPTMDLEDSLIMGIKELSTIPKKESDEVIKSCVENLVPILSEFEDTSESDSECDLPSCDDFSPINVFEGKSVTFSNPLFDSNDEFSSSNDESLSDEDVSKDNVKIYSNPFFKFDDEYISSEVHTLFGKVLEDIKSKVSYDSNLDEETLLVTPLFDSNEDECFGPGDDIEVLLHRDPSTPKMSIVSILGGFTNELPLEENDDLFDLESKENEWKKILYDAPIDDLMTEDKVFDLRISKKFFSPTYVSLTFEDRLYHFFTYAIRIFLPYFTYPVYSPFPLSTESEDTIFDPDIFAFHFSSS</sequence>
<accession>A0A6L2KEY5</accession>
<protein>
    <recommendedName>
        <fullName evidence="2">Pre-mRNA splicing Prp18-interacting factor</fullName>
    </recommendedName>
</protein>
<evidence type="ECO:0000313" key="1">
    <source>
        <dbReference type="EMBL" id="GEU48083.1"/>
    </source>
</evidence>
<dbReference type="EMBL" id="BKCJ010002369">
    <property type="protein sequence ID" value="GEU48083.1"/>
    <property type="molecule type" value="Genomic_DNA"/>
</dbReference>
<comment type="caution">
    <text evidence="1">The sequence shown here is derived from an EMBL/GenBank/DDBJ whole genome shotgun (WGS) entry which is preliminary data.</text>
</comment>
<dbReference type="AlphaFoldDB" id="A0A6L2KEY5"/>
<name>A0A6L2KEY5_TANCI</name>
<reference evidence="1" key="1">
    <citation type="journal article" date="2019" name="Sci. Rep.">
        <title>Draft genome of Tanacetum cinerariifolium, the natural source of mosquito coil.</title>
        <authorList>
            <person name="Yamashiro T."/>
            <person name="Shiraishi A."/>
            <person name="Satake H."/>
            <person name="Nakayama K."/>
        </authorList>
    </citation>
    <scope>NUCLEOTIDE SEQUENCE</scope>
</reference>
<gene>
    <name evidence="1" type="ORF">Tci_020061</name>
</gene>
<proteinExistence type="predicted"/>
<evidence type="ECO:0008006" key="2">
    <source>
        <dbReference type="Google" id="ProtNLM"/>
    </source>
</evidence>
<organism evidence="1">
    <name type="scientific">Tanacetum cinerariifolium</name>
    <name type="common">Dalmatian daisy</name>
    <name type="synonym">Chrysanthemum cinerariifolium</name>
    <dbReference type="NCBI Taxonomy" id="118510"/>
    <lineage>
        <taxon>Eukaryota</taxon>
        <taxon>Viridiplantae</taxon>
        <taxon>Streptophyta</taxon>
        <taxon>Embryophyta</taxon>
        <taxon>Tracheophyta</taxon>
        <taxon>Spermatophyta</taxon>
        <taxon>Magnoliopsida</taxon>
        <taxon>eudicotyledons</taxon>
        <taxon>Gunneridae</taxon>
        <taxon>Pentapetalae</taxon>
        <taxon>asterids</taxon>
        <taxon>campanulids</taxon>
        <taxon>Asterales</taxon>
        <taxon>Asteraceae</taxon>
        <taxon>Asteroideae</taxon>
        <taxon>Anthemideae</taxon>
        <taxon>Anthemidinae</taxon>
        <taxon>Tanacetum</taxon>
    </lineage>
</organism>